<organism evidence="5 6">
    <name type="scientific">Nocardioides ginsengisegetis</name>
    <dbReference type="NCBI Taxonomy" id="661491"/>
    <lineage>
        <taxon>Bacteria</taxon>
        <taxon>Bacillati</taxon>
        <taxon>Actinomycetota</taxon>
        <taxon>Actinomycetes</taxon>
        <taxon>Propionibacteriales</taxon>
        <taxon>Nocardioidaceae</taxon>
        <taxon>Nocardioides</taxon>
    </lineage>
</organism>
<dbReference type="Pfam" id="PF00440">
    <property type="entry name" value="TetR_N"/>
    <property type="match status" value="1"/>
</dbReference>
<sequence length="217" mass="24050">MPPVRTSDSPPKRRVPRQERSRRRVEGLLDAAARLVVEQGVESLSTRDIAQAAGAPVASLYQYFADKEDVLLALAQRDMDEMDAQVLEDLGKLDVLSVSSVVRTTMLAFVAVYHRRRAFVEIYLRGRTNAAVHQFGREHNARVAETLFAFARDTGLAGPDLTQQMTLMAVEVGDRVFQLAFEHDFEGDPVLIEEGITMVTAYLERHATAAGLAGIPR</sequence>
<dbReference type="AlphaFoldDB" id="A0A7W3P805"/>
<gene>
    <name evidence="5" type="ORF">FB382_000234</name>
</gene>
<reference evidence="5 6" key="1">
    <citation type="submission" date="2020-07" db="EMBL/GenBank/DDBJ databases">
        <title>Sequencing the genomes of 1000 actinobacteria strains.</title>
        <authorList>
            <person name="Klenk H.-P."/>
        </authorList>
    </citation>
    <scope>NUCLEOTIDE SEQUENCE [LARGE SCALE GENOMIC DNA]</scope>
    <source>
        <strain evidence="5 6">DSM 21349</strain>
    </source>
</reference>
<dbReference type="SUPFAM" id="SSF46689">
    <property type="entry name" value="Homeodomain-like"/>
    <property type="match status" value="1"/>
</dbReference>
<evidence type="ECO:0000256" key="2">
    <source>
        <dbReference type="PROSITE-ProRule" id="PRU00335"/>
    </source>
</evidence>
<feature type="region of interest" description="Disordered" evidence="3">
    <location>
        <begin position="1"/>
        <end position="21"/>
    </location>
</feature>
<dbReference type="EMBL" id="JACGXA010000001">
    <property type="protein sequence ID" value="MBA8801943.1"/>
    <property type="molecule type" value="Genomic_DNA"/>
</dbReference>
<dbReference type="PANTHER" id="PTHR30055">
    <property type="entry name" value="HTH-TYPE TRANSCRIPTIONAL REGULATOR RUTR"/>
    <property type="match status" value="1"/>
</dbReference>
<dbReference type="InterPro" id="IPR009057">
    <property type="entry name" value="Homeodomain-like_sf"/>
</dbReference>
<name>A0A7W3P805_9ACTN</name>
<protein>
    <submittedName>
        <fullName evidence="5">AcrR family transcriptional regulator</fullName>
    </submittedName>
</protein>
<dbReference type="Gene3D" id="1.10.357.10">
    <property type="entry name" value="Tetracycline Repressor, domain 2"/>
    <property type="match status" value="1"/>
</dbReference>
<evidence type="ECO:0000313" key="6">
    <source>
        <dbReference type="Proteomes" id="UP000580910"/>
    </source>
</evidence>
<evidence type="ECO:0000256" key="3">
    <source>
        <dbReference type="SAM" id="MobiDB-lite"/>
    </source>
</evidence>
<proteinExistence type="predicted"/>
<dbReference type="PANTHER" id="PTHR30055:SF226">
    <property type="entry name" value="HTH-TYPE TRANSCRIPTIONAL REGULATOR PKSA"/>
    <property type="match status" value="1"/>
</dbReference>
<dbReference type="PRINTS" id="PR00455">
    <property type="entry name" value="HTHTETR"/>
</dbReference>
<dbReference type="PROSITE" id="PS50977">
    <property type="entry name" value="HTH_TETR_2"/>
    <property type="match status" value="1"/>
</dbReference>
<dbReference type="GO" id="GO:0000976">
    <property type="term" value="F:transcription cis-regulatory region binding"/>
    <property type="evidence" value="ECO:0007669"/>
    <property type="project" value="TreeGrafter"/>
</dbReference>
<comment type="caution">
    <text evidence="5">The sequence shown here is derived from an EMBL/GenBank/DDBJ whole genome shotgun (WGS) entry which is preliminary data.</text>
</comment>
<dbReference type="InterPro" id="IPR050109">
    <property type="entry name" value="HTH-type_TetR-like_transc_reg"/>
</dbReference>
<feature type="DNA-binding region" description="H-T-H motif" evidence="2">
    <location>
        <begin position="45"/>
        <end position="64"/>
    </location>
</feature>
<dbReference type="GO" id="GO:0003700">
    <property type="term" value="F:DNA-binding transcription factor activity"/>
    <property type="evidence" value="ECO:0007669"/>
    <property type="project" value="TreeGrafter"/>
</dbReference>
<evidence type="ECO:0000256" key="1">
    <source>
        <dbReference type="ARBA" id="ARBA00023125"/>
    </source>
</evidence>
<evidence type="ECO:0000259" key="4">
    <source>
        <dbReference type="PROSITE" id="PS50977"/>
    </source>
</evidence>
<feature type="domain" description="HTH tetR-type" evidence="4">
    <location>
        <begin position="22"/>
        <end position="82"/>
    </location>
</feature>
<dbReference type="Proteomes" id="UP000580910">
    <property type="component" value="Unassembled WGS sequence"/>
</dbReference>
<keyword evidence="1 2" id="KW-0238">DNA-binding</keyword>
<accession>A0A7W3P805</accession>
<evidence type="ECO:0000313" key="5">
    <source>
        <dbReference type="EMBL" id="MBA8801943.1"/>
    </source>
</evidence>
<dbReference type="RefSeq" id="WP_182536086.1">
    <property type="nucleotide sequence ID" value="NZ_JACGXA010000001.1"/>
</dbReference>
<keyword evidence="6" id="KW-1185">Reference proteome</keyword>
<dbReference type="InterPro" id="IPR001647">
    <property type="entry name" value="HTH_TetR"/>
</dbReference>